<dbReference type="Proteomes" id="UP001597526">
    <property type="component" value="Unassembled WGS sequence"/>
</dbReference>
<dbReference type="InterPro" id="IPR009061">
    <property type="entry name" value="DNA-bd_dom_put_sf"/>
</dbReference>
<dbReference type="SUPFAM" id="SSF46955">
    <property type="entry name" value="Putative DNA-binding domain"/>
    <property type="match status" value="1"/>
</dbReference>
<keyword evidence="3" id="KW-1185">Reference proteome</keyword>
<proteinExistence type="predicted"/>
<protein>
    <submittedName>
        <fullName evidence="2">Helix-turn-helix domain-containing protein</fullName>
    </submittedName>
</protein>
<evidence type="ECO:0000313" key="3">
    <source>
        <dbReference type="Proteomes" id="UP001597526"/>
    </source>
</evidence>
<sequence>MGNVLFYTHNKEDLKRIVKMVVEEIRKTEHINDDGINVKEDRLTQREAAAFLGISITSLISWKKKGKVPYYQIGRSIFFSKSELLKLARKNREVLIASRK</sequence>
<gene>
    <name evidence="2" type="ORF">ACFSQJ_10295</name>
</gene>
<organism evidence="2 3">
    <name type="scientific">Croceitalea marina</name>
    <dbReference type="NCBI Taxonomy" id="1775166"/>
    <lineage>
        <taxon>Bacteria</taxon>
        <taxon>Pseudomonadati</taxon>
        <taxon>Bacteroidota</taxon>
        <taxon>Flavobacteriia</taxon>
        <taxon>Flavobacteriales</taxon>
        <taxon>Flavobacteriaceae</taxon>
        <taxon>Croceitalea</taxon>
    </lineage>
</organism>
<dbReference type="InterPro" id="IPR041657">
    <property type="entry name" value="HTH_17"/>
</dbReference>
<evidence type="ECO:0000313" key="2">
    <source>
        <dbReference type="EMBL" id="MFD2587322.1"/>
    </source>
</evidence>
<reference evidence="3" key="1">
    <citation type="journal article" date="2019" name="Int. J. Syst. Evol. Microbiol.">
        <title>The Global Catalogue of Microorganisms (GCM) 10K type strain sequencing project: providing services to taxonomists for standard genome sequencing and annotation.</title>
        <authorList>
            <consortium name="The Broad Institute Genomics Platform"/>
            <consortium name="The Broad Institute Genome Sequencing Center for Infectious Disease"/>
            <person name="Wu L."/>
            <person name="Ma J."/>
        </authorList>
    </citation>
    <scope>NUCLEOTIDE SEQUENCE [LARGE SCALE GENOMIC DNA]</scope>
    <source>
        <strain evidence="3">KCTC 52368</strain>
    </source>
</reference>
<dbReference type="Pfam" id="PF12728">
    <property type="entry name" value="HTH_17"/>
    <property type="match status" value="1"/>
</dbReference>
<dbReference type="RefSeq" id="WP_339142025.1">
    <property type="nucleotide sequence ID" value="NZ_JBHULB010000013.1"/>
</dbReference>
<accession>A0ABW5MVM6</accession>
<feature type="domain" description="Helix-turn-helix" evidence="1">
    <location>
        <begin position="43"/>
        <end position="92"/>
    </location>
</feature>
<name>A0ABW5MVM6_9FLAO</name>
<evidence type="ECO:0000259" key="1">
    <source>
        <dbReference type="Pfam" id="PF12728"/>
    </source>
</evidence>
<dbReference type="EMBL" id="JBHULB010000013">
    <property type="protein sequence ID" value="MFD2587322.1"/>
    <property type="molecule type" value="Genomic_DNA"/>
</dbReference>
<comment type="caution">
    <text evidence="2">The sequence shown here is derived from an EMBL/GenBank/DDBJ whole genome shotgun (WGS) entry which is preliminary data.</text>
</comment>